<reference evidence="1" key="1">
    <citation type="submission" date="2021-02" db="EMBL/GenBank/DDBJ databases">
        <authorList>
            <person name="Nieuwenhuis M."/>
            <person name="Van De Peppel L.J.J."/>
        </authorList>
    </citation>
    <scope>NUCLEOTIDE SEQUENCE</scope>
    <source>
        <strain evidence="1">D49</strain>
    </source>
</reference>
<comment type="caution">
    <text evidence="1">The sequence shown here is derived from an EMBL/GenBank/DDBJ whole genome shotgun (WGS) entry which is preliminary data.</text>
</comment>
<name>A0A9P7KLQ6_9AGAR</name>
<dbReference type="OrthoDB" id="19657at2759"/>
<gene>
    <name evidence="1" type="ORF">H0H81_002623</name>
</gene>
<dbReference type="Proteomes" id="UP000717328">
    <property type="component" value="Unassembled WGS sequence"/>
</dbReference>
<reference evidence="1" key="2">
    <citation type="submission" date="2021-10" db="EMBL/GenBank/DDBJ databases">
        <title>Phylogenomics reveals ancestral predisposition of the termite-cultivated fungus Termitomyces towards a domesticated lifestyle.</title>
        <authorList>
            <person name="Auxier B."/>
            <person name="Grum-Grzhimaylo A."/>
            <person name="Cardenas M.E."/>
            <person name="Lodge J.D."/>
            <person name="Laessoe T."/>
            <person name="Pedersen O."/>
            <person name="Smith M.E."/>
            <person name="Kuyper T.W."/>
            <person name="Franco-Molano E.A."/>
            <person name="Baroni T.J."/>
            <person name="Aanen D.K."/>
        </authorList>
    </citation>
    <scope>NUCLEOTIDE SEQUENCE</scope>
    <source>
        <strain evidence="1">D49</strain>
    </source>
</reference>
<dbReference type="InterPro" id="IPR029058">
    <property type="entry name" value="AB_hydrolase_fold"/>
</dbReference>
<dbReference type="AlphaFoldDB" id="A0A9P7KLQ6"/>
<sequence length="160" mass="18025">MPSLNAVNIPRAMTNFRPERFNDFHTATVKFFADREPHSLTKLKKLKCPVKLIQCGGDIAYPVHFAEELLQRLLDAGAEADLEVVEDAPHYGTVTHPHEINPLVHDYIMSHTSHPVPPPLDEVISPFEAELLATGWTPNGSEDEDSDDEFEICYKFETSL</sequence>
<accession>A0A9P7KLQ6</accession>
<protein>
    <submittedName>
        <fullName evidence="1">Uncharacterized protein</fullName>
    </submittedName>
</protein>
<keyword evidence="2" id="KW-1185">Reference proteome</keyword>
<dbReference type="EMBL" id="JABCKI010000008">
    <property type="protein sequence ID" value="KAG5654434.1"/>
    <property type="molecule type" value="Genomic_DNA"/>
</dbReference>
<dbReference type="Gene3D" id="3.40.50.1820">
    <property type="entry name" value="alpha/beta hydrolase"/>
    <property type="match status" value="1"/>
</dbReference>
<dbReference type="SUPFAM" id="SSF53474">
    <property type="entry name" value="alpha/beta-Hydrolases"/>
    <property type="match status" value="1"/>
</dbReference>
<evidence type="ECO:0000313" key="2">
    <source>
        <dbReference type="Proteomes" id="UP000717328"/>
    </source>
</evidence>
<organism evidence="1 2">
    <name type="scientific">Sphagnurus paluster</name>
    <dbReference type="NCBI Taxonomy" id="117069"/>
    <lineage>
        <taxon>Eukaryota</taxon>
        <taxon>Fungi</taxon>
        <taxon>Dikarya</taxon>
        <taxon>Basidiomycota</taxon>
        <taxon>Agaricomycotina</taxon>
        <taxon>Agaricomycetes</taxon>
        <taxon>Agaricomycetidae</taxon>
        <taxon>Agaricales</taxon>
        <taxon>Tricholomatineae</taxon>
        <taxon>Lyophyllaceae</taxon>
        <taxon>Sphagnurus</taxon>
    </lineage>
</organism>
<proteinExistence type="predicted"/>
<evidence type="ECO:0000313" key="1">
    <source>
        <dbReference type="EMBL" id="KAG5654434.1"/>
    </source>
</evidence>